<evidence type="ECO:0000256" key="3">
    <source>
        <dbReference type="ARBA" id="ARBA00022676"/>
    </source>
</evidence>
<keyword evidence="10" id="KW-1185">Reference proteome</keyword>
<reference evidence="9" key="1">
    <citation type="submission" date="2018-05" db="EMBL/GenBank/DDBJ databases">
        <title>Whole genome of Theropithecus gelada.</title>
        <authorList>
            <person name="Chiou K.L."/>
            <person name="Snyder-Mackler N."/>
        </authorList>
    </citation>
    <scope>NUCLEOTIDE SEQUENCE [LARGE SCALE GENOMIC DNA]</scope>
</reference>
<evidence type="ECO:0000256" key="4">
    <source>
        <dbReference type="ARBA" id="ARBA00022679"/>
    </source>
</evidence>
<comment type="similarity">
    <text evidence="2">Belongs to the dpy-19 family.</text>
</comment>
<dbReference type="Ensembl" id="ENSTGET00000024004.1">
    <property type="protein sequence ID" value="ENSTGEP00000020167.1"/>
    <property type="gene ID" value="ENSTGEG00000016228.1"/>
</dbReference>
<keyword evidence="6 8" id="KW-1133">Transmembrane helix</keyword>
<evidence type="ECO:0000313" key="10">
    <source>
        <dbReference type="Proteomes" id="UP000694411"/>
    </source>
</evidence>
<evidence type="ECO:0000256" key="7">
    <source>
        <dbReference type="ARBA" id="ARBA00023136"/>
    </source>
</evidence>
<keyword evidence="7 8" id="KW-0472">Membrane</keyword>
<dbReference type="Pfam" id="PF10034">
    <property type="entry name" value="Dpy19"/>
    <property type="match status" value="1"/>
</dbReference>
<sequence>CSTVLPLLLVKYQLTIYISLALCFVLMFGNSMLLTSYYASSLVIIWVSETPSLLKIHEISRVWWRAPVVPATWEAEAGEWREPRRQSLQ</sequence>
<keyword evidence="5 8" id="KW-0812">Transmembrane</keyword>
<proteinExistence type="inferred from homology"/>
<organism evidence="9 10">
    <name type="scientific">Theropithecus gelada</name>
    <name type="common">Gelada baboon</name>
    <dbReference type="NCBI Taxonomy" id="9565"/>
    <lineage>
        <taxon>Eukaryota</taxon>
        <taxon>Metazoa</taxon>
        <taxon>Chordata</taxon>
        <taxon>Craniata</taxon>
        <taxon>Vertebrata</taxon>
        <taxon>Euteleostomi</taxon>
        <taxon>Mammalia</taxon>
        <taxon>Eutheria</taxon>
        <taxon>Euarchontoglires</taxon>
        <taxon>Primates</taxon>
        <taxon>Haplorrhini</taxon>
        <taxon>Catarrhini</taxon>
        <taxon>Cercopithecidae</taxon>
        <taxon>Cercopithecinae</taxon>
        <taxon>Theropithecus</taxon>
    </lineage>
</organism>
<keyword evidence="4" id="KW-0808">Transferase</keyword>
<accession>A0A8D2FIW4</accession>
<dbReference type="AlphaFoldDB" id="A0A8D2FIW4"/>
<evidence type="ECO:0000256" key="1">
    <source>
        <dbReference type="ARBA" id="ARBA00004141"/>
    </source>
</evidence>
<evidence type="ECO:0000256" key="6">
    <source>
        <dbReference type="ARBA" id="ARBA00022989"/>
    </source>
</evidence>
<dbReference type="GO" id="GO:0016020">
    <property type="term" value="C:membrane"/>
    <property type="evidence" value="ECO:0007669"/>
    <property type="project" value="UniProtKB-SubCell"/>
</dbReference>
<protein>
    <submittedName>
        <fullName evidence="9">Uncharacterized protein</fullName>
    </submittedName>
</protein>
<evidence type="ECO:0000313" key="9">
    <source>
        <dbReference type="Ensembl" id="ENSTGEP00000020167.1"/>
    </source>
</evidence>
<evidence type="ECO:0000256" key="2">
    <source>
        <dbReference type="ARBA" id="ARBA00008744"/>
    </source>
</evidence>
<dbReference type="GO" id="GO:0016757">
    <property type="term" value="F:glycosyltransferase activity"/>
    <property type="evidence" value="ECO:0007669"/>
    <property type="project" value="UniProtKB-KW"/>
</dbReference>
<evidence type="ECO:0000256" key="8">
    <source>
        <dbReference type="SAM" id="Phobius"/>
    </source>
</evidence>
<reference evidence="9" key="2">
    <citation type="submission" date="2025-08" db="UniProtKB">
        <authorList>
            <consortium name="Ensembl"/>
        </authorList>
    </citation>
    <scope>IDENTIFICATION</scope>
</reference>
<dbReference type="InterPro" id="IPR018732">
    <property type="entry name" value="Dpy-19/Dpy-19-like"/>
</dbReference>
<dbReference type="Proteomes" id="UP000694411">
    <property type="component" value="Chromosome 3"/>
</dbReference>
<name>A0A8D2FIW4_THEGE</name>
<feature type="transmembrane region" description="Helical" evidence="8">
    <location>
        <begin position="14"/>
        <end position="47"/>
    </location>
</feature>
<comment type="subcellular location">
    <subcellularLocation>
        <location evidence="1">Membrane</location>
        <topology evidence="1">Multi-pass membrane protein</topology>
    </subcellularLocation>
</comment>
<evidence type="ECO:0000256" key="5">
    <source>
        <dbReference type="ARBA" id="ARBA00022692"/>
    </source>
</evidence>
<reference evidence="9" key="3">
    <citation type="submission" date="2025-09" db="UniProtKB">
        <authorList>
            <consortium name="Ensembl"/>
        </authorList>
    </citation>
    <scope>IDENTIFICATION</scope>
</reference>
<keyword evidence="3" id="KW-0328">Glycosyltransferase</keyword>